<evidence type="ECO:0000313" key="5">
    <source>
        <dbReference type="Proteomes" id="UP000602905"/>
    </source>
</evidence>
<evidence type="ECO:0000259" key="3">
    <source>
        <dbReference type="PROSITE" id="PS51035"/>
    </source>
</evidence>
<dbReference type="EMBL" id="JACYCD010000236">
    <property type="protein sequence ID" value="KAF8699911.1"/>
    <property type="molecule type" value="Genomic_DNA"/>
</dbReference>
<feature type="region of interest" description="Disordered" evidence="2">
    <location>
        <begin position="198"/>
        <end position="265"/>
    </location>
</feature>
<proteinExistence type="predicted"/>
<feature type="domain" description="BAG" evidence="3">
    <location>
        <begin position="42"/>
        <end position="82"/>
    </location>
</feature>
<comment type="caution">
    <text evidence="4">The sequence shown here is derived from an EMBL/GenBank/DDBJ whole genome shotgun (WGS) entry which is preliminary data.</text>
</comment>
<sequence length="265" mass="28947">MEALKKRSEFTFPTHIDFLPGPSPKLAYTANNAPVHGYEHALTGLLTKLDGLESCGDAEVRKARKEAVKRVEEELKRLDKIKADTQAEVSATEEMQSEVTRLNVDPILVPLPEDIDLEDDITETTDSEGTRPIDERPTLELLDPTSIIQADSASSPGIERLFNTVEYVAHSIPTTTSHTSNHEHTVLPESLQDIIGNTSRPQIPGGGSFRTSLVSSPSEVNEGGSDLELEGYVDATPLSGDGDTVTEEVENDGELEPMNKWDLDN</sequence>
<dbReference type="Proteomes" id="UP000602905">
    <property type="component" value="Unassembled WGS sequence"/>
</dbReference>
<accession>A0A8H7HNG0</accession>
<dbReference type="AlphaFoldDB" id="A0A8H7HNG0"/>
<feature type="coiled-coil region" evidence="1">
    <location>
        <begin position="61"/>
        <end position="88"/>
    </location>
</feature>
<keyword evidence="1" id="KW-0175">Coiled coil</keyword>
<gene>
    <name evidence="4" type="ORF">RHS03_06776</name>
</gene>
<organism evidence="4 5">
    <name type="scientific">Rhizoctonia solani</name>
    <dbReference type="NCBI Taxonomy" id="456999"/>
    <lineage>
        <taxon>Eukaryota</taxon>
        <taxon>Fungi</taxon>
        <taxon>Dikarya</taxon>
        <taxon>Basidiomycota</taxon>
        <taxon>Agaricomycotina</taxon>
        <taxon>Agaricomycetes</taxon>
        <taxon>Cantharellales</taxon>
        <taxon>Ceratobasidiaceae</taxon>
        <taxon>Rhizoctonia</taxon>
    </lineage>
</organism>
<feature type="compositionally biased region" description="Polar residues" evidence="2">
    <location>
        <begin position="209"/>
        <end position="219"/>
    </location>
</feature>
<evidence type="ECO:0000313" key="4">
    <source>
        <dbReference type="EMBL" id="KAF8699911.1"/>
    </source>
</evidence>
<dbReference type="InterPro" id="IPR003103">
    <property type="entry name" value="BAG_domain"/>
</dbReference>
<feature type="non-terminal residue" evidence="4">
    <location>
        <position position="265"/>
    </location>
</feature>
<evidence type="ECO:0000256" key="1">
    <source>
        <dbReference type="SAM" id="Coils"/>
    </source>
</evidence>
<dbReference type="PROSITE" id="PS51035">
    <property type="entry name" value="BAG"/>
    <property type="match status" value="1"/>
</dbReference>
<evidence type="ECO:0000256" key="2">
    <source>
        <dbReference type="SAM" id="MobiDB-lite"/>
    </source>
</evidence>
<dbReference type="Gene3D" id="1.20.58.120">
    <property type="entry name" value="BAG domain"/>
    <property type="match status" value="1"/>
</dbReference>
<dbReference type="Pfam" id="PF02179">
    <property type="entry name" value="BAG"/>
    <property type="match status" value="1"/>
</dbReference>
<feature type="compositionally biased region" description="Acidic residues" evidence="2">
    <location>
        <begin position="244"/>
        <end position="255"/>
    </location>
</feature>
<dbReference type="SUPFAM" id="SSF63491">
    <property type="entry name" value="BAG domain"/>
    <property type="match status" value="1"/>
</dbReference>
<name>A0A8H7HNG0_9AGAM</name>
<dbReference type="OrthoDB" id="333905at2759"/>
<reference evidence="4" key="1">
    <citation type="submission" date="2020-09" db="EMBL/GenBank/DDBJ databases">
        <title>Comparative genome analyses of four rice-infecting Rhizoctonia solani isolates reveal extensive enrichment of homogalacturonan modification genes.</title>
        <authorList>
            <person name="Lee D.-Y."/>
            <person name="Jeon J."/>
            <person name="Kim K.-T."/>
            <person name="Cheong K."/>
            <person name="Song H."/>
            <person name="Choi G."/>
            <person name="Ko J."/>
            <person name="Opiyo S.O."/>
            <person name="Zuo S."/>
            <person name="Madhav S."/>
            <person name="Lee Y.-H."/>
            <person name="Wang G.-L."/>
        </authorList>
    </citation>
    <scope>NUCLEOTIDE SEQUENCE</scope>
    <source>
        <strain evidence="4">AG1-IA WGL</strain>
    </source>
</reference>
<protein>
    <submittedName>
        <fullName evidence="4">BAG domain</fullName>
    </submittedName>
</protein>
<dbReference type="GO" id="GO:0051087">
    <property type="term" value="F:protein-folding chaperone binding"/>
    <property type="evidence" value="ECO:0007669"/>
    <property type="project" value="InterPro"/>
</dbReference>
<dbReference type="InterPro" id="IPR036533">
    <property type="entry name" value="BAG_dom_sf"/>
</dbReference>